<dbReference type="AlphaFoldDB" id="A0A5A8DM85"/>
<protein>
    <submittedName>
        <fullName evidence="2">Uncharacterized protein</fullName>
    </submittedName>
</protein>
<feature type="transmembrane region" description="Helical" evidence="1">
    <location>
        <begin position="241"/>
        <end position="262"/>
    </location>
</feature>
<dbReference type="EMBL" id="VLTM01000009">
    <property type="protein sequence ID" value="KAA0166269.1"/>
    <property type="molecule type" value="Genomic_DNA"/>
</dbReference>
<organism evidence="2 3">
    <name type="scientific">Cafeteria roenbergensis</name>
    <name type="common">Marine flagellate</name>
    <dbReference type="NCBI Taxonomy" id="33653"/>
    <lineage>
        <taxon>Eukaryota</taxon>
        <taxon>Sar</taxon>
        <taxon>Stramenopiles</taxon>
        <taxon>Bigyra</taxon>
        <taxon>Opalozoa</taxon>
        <taxon>Bicosoecida</taxon>
        <taxon>Cafeteriaceae</taxon>
        <taxon>Cafeteria</taxon>
    </lineage>
</organism>
<evidence type="ECO:0000313" key="2">
    <source>
        <dbReference type="EMBL" id="KAA0166269.1"/>
    </source>
</evidence>
<accession>A0A5A8DM85</accession>
<keyword evidence="1" id="KW-1133">Transmembrane helix</keyword>
<name>A0A5A8DM85_CAFRO</name>
<keyword evidence="1" id="KW-0472">Membrane</keyword>
<keyword evidence="1" id="KW-0812">Transmembrane</keyword>
<dbReference type="Proteomes" id="UP000325113">
    <property type="component" value="Unassembled WGS sequence"/>
</dbReference>
<feature type="transmembrane region" description="Helical" evidence="1">
    <location>
        <begin position="68"/>
        <end position="89"/>
    </location>
</feature>
<feature type="transmembrane region" description="Helical" evidence="1">
    <location>
        <begin position="95"/>
        <end position="112"/>
    </location>
</feature>
<sequence>MVVYVAAYPLLSLLVLRRNKLIVKRDQVCRALAARDPRYKTREYMTEEVWLFRRKYNRLYYLFRPGKATYWIALILLRKFLIAFTALMFRSTPSYQLAFSLLVMFGAYALQVRNLPYMSPSDYDRTVRHHLLQAGIADTLHTRSDHWRIREEMTAVEEAYNPGGARTGAWRDAALGAAFADLEEDKATNVSFAMFLVDYNAVESVLLACGVLVNLSGIMFLSNRFNDPELMSYYTEEYDQLAIAVATLILLSCVYFGLLLAFEVFFMLNPERAAWCVALCTSRAKREKMAKKISGEDDKTKARASARAGGKTVGDFHMEQSMLVSSRAASDAANADFASGALESDALPTEKQWEAVQAQLQSKIRAAKWGSFTQMPYQGAYAAEAAGSDAH</sequence>
<comment type="caution">
    <text evidence="2">The sequence shown here is derived from an EMBL/GenBank/DDBJ whole genome shotgun (WGS) entry which is preliminary data.</text>
</comment>
<reference evidence="2 3" key="1">
    <citation type="submission" date="2019-07" db="EMBL/GenBank/DDBJ databases">
        <title>Genomes of Cafeteria roenbergensis.</title>
        <authorList>
            <person name="Fischer M.G."/>
            <person name="Hackl T."/>
            <person name="Roman M."/>
        </authorList>
    </citation>
    <scope>NUCLEOTIDE SEQUENCE [LARGE SCALE GENOMIC DNA]</scope>
    <source>
        <strain evidence="2 3">Cflag</strain>
    </source>
</reference>
<proteinExistence type="predicted"/>
<feature type="transmembrane region" description="Helical" evidence="1">
    <location>
        <begin position="201"/>
        <end position="221"/>
    </location>
</feature>
<evidence type="ECO:0000256" key="1">
    <source>
        <dbReference type="SAM" id="Phobius"/>
    </source>
</evidence>
<gene>
    <name evidence="2" type="ORF">FNF31_01495</name>
</gene>
<evidence type="ECO:0000313" key="3">
    <source>
        <dbReference type="Proteomes" id="UP000325113"/>
    </source>
</evidence>